<reference evidence="2" key="1">
    <citation type="journal article" date="2020" name="G3 (Bethesda)">
        <title>High-Quality Assemblies for Three Invasive Social Wasps from the &lt;i&gt;Vespula&lt;/i&gt; Genus.</title>
        <authorList>
            <person name="Harrop T.W.R."/>
            <person name="Guhlin J."/>
            <person name="McLaughlin G.M."/>
            <person name="Permina E."/>
            <person name="Stockwell P."/>
            <person name="Gilligan J."/>
            <person name="Le Lec M.F."/>
            <person name="Gruber M.A.M."/>
            <person name="Quinn O."/>
            <person name="Lovegrove M."/>
            <person name="Duncan E.J."/>
            <person name="Remnant E.J."/>
            <person name="Van Eeckhoven J."/>
            <person name="Graham B."/>
            <person name="Knapp R.A."/>
            <person name="Langford K.W."/>
            <person name="Kronenberg Z."/>
            <person name="Press M.O."/>
            <person name="Eacker S.M."/>
            <person name="Wilson-Rankin E.E."/>
            <person name="Purcell J."/>
            <person name="Lester P.J."/>
            <person name="Dearden P.K."/>
        </authorList>
    </citation>
    <scope>NUCLEOTIDE SEQUENCE</scope>
    <source>
        <strain evidence="2">Volc-1</strain>
    </source>
</reference>
<organism evidence="2 3">
    <name type="scientific">Vespula pensylvanica</name>
    <name type="common">Western yellow jacket</name>
    <name type="synonym">Wasp</name>
    <dbReference type="NCBI Taxonomy" id="30213"/>
    <lineage>
        <taxon>Eukaryota</taxon>
        <taxon>Metazoa</taxon>
        <taxon>Ecdysozoa</taxon>
        <taxon>Arthropoda</taxon>
        <taxon>Hexapoda</taxon>
        <taxon>Insecta</taxon>
        <taxon>Pterygota</taxon>
        <taxon>Neoptera</taxon>
        <taxon>Endopterygota</taxon>
        <taxon>Hymenoptera</taxon>
        <taxon>Apocrita</taxon>
        <taxon>Aculeata</taxon>
        <taxon>Vespoidea</taxon>
        <taxon>Vespidae</taxon>
        <taxon>Vespinae</taxon>
        <taxon>Vespula</taxon>
    </lineage>
</organism>
<evidence type="ECO:0000256" key="1">
    <source>
        <dbReference type="SAM" id="MobiDB-lite"/>
    </source>
</evidence>
<keyword evidence="3" id="KW-1185">Reference proteome</keyword>
<feature type="compositionally biased region" description="Basic residues" evidence="1">
    <location>
        <begin position="63"/>
        <end position="72"/>
    </location>
</feature>
<dbReference type="AlphaFoldDB" id="A0A834MZU0"/>
<evidence type="ECO:0000313" key="2">
    <source>
        <dbReference type="EMBL" id="KAF7390590.1"/>
    </source>
</evidence>
<feature type="compositionally biased region" description="Basic and acidic residues" evidence="1">
    <location>
        <begin position="92"/>
        <end position="103"/>
    </location>
</feature>
<dbReference type="Proteomes" id="UP000600918">
    <property type="component" value="Unassembled WGS sequence"/>
</dbReference>
<feature type="compositionally biased region" description="Acidic residues" evidence="1">
    <location>
        <begin position="76"/>
        <end position="91"/>
    </location>
</feature>
<gene>
    <name evidence="2" type="ORF">H0235_017752</name>
</gene>
<evidence type="ECO:0000313" key="3">
    <source>
        <dbReference type="Proteomes" id="UP000600918"/>
    </source>
</evidence>
<accession>A0A834MZU0</accession>
<comment type="caution">
    <text evidence="2">The sequence shown here is derived from an EMBL/GenBank/DDBJ whole genome shotgun (WGS) entry which is preliminary data.</text>
</comment>
<sequence>MWKKKGKAASVTGCTFSLTPSLYRERANPPPAGASELLHAFFQFAKHHGKATNNTGVWWMKASRGRRRKTRKKMQEEEDEEEEEEEEEEEGFEKAVFHGDLNRRHFHPINR</sequence>
<proteinExistence type="predicted"/>
<name>A0A834MZU0_VESPE</name>
<protein>
    <submittedName>
        <fullName evidence="2">Uncharacterized protein</fullName>
    </submittedName>
</protein>
<dbReference type="EMBL" id="JACSDY010000023">
    <property type="protein sequence ID" value="KAF7390590.1"/>
    <property type="molecule type" value="Genomic_DNA"/>
</dbReference>
<feature type="region of interest" description="Disordered" evidence="1">
    <location>
        <begin position="63"/>
        <end position="111"/>
    </location>
</feature>